<evidence type="ECO:0000313" key="1">
    <source>
        <dbReference type="EMBL" id="KAG2448361.1"/>
    </source>
</evidence>
<evidence type="ECO:0008006" key="3">
    <source>
        <dbReference type="Google" id="ProtNLM"/>
    </source>
</evidence>
<proteinExistence type="predicted"/>
<organism evidence="1 2">
    <name type="scientific">Chlamydomonas schloesseri</name>
    <dbReference type="NCBI Taxonomy" id="2026947"/>
    <lineage>
        <taxon>Eukaryota</taxon>
        <taxon>Viridiplantae</taxon>
        <taxon>Chlorophyta</taxon>
        <taxon>core chlorophytes</taxon>
        <taxon>Chlorophyceae</taxon>
        <taxon>CS clade</taxon>
        <taxon>Chlamydomonadales</taxon>
        <taxon>Chlamydomonadaceae</taxon>
        <taxon>Chlamydomonas</taxon>
    </lineage>
</organism>
<accession>A0A835WJ35</accession>
<gene>
    <name evidence="1" type="ORF">HYH02_006943</name>
</gene>
<dbReference type="PANTHER" id="PTHR14611:SF2">
    <property type="entry name" value="TECTONIC"/>
    <property type="match status" value="1"/>
</dbReference>
<reference evidence="1" key="1">
    <citation type="journal article" date="2020" name="bioRxiv">
        <title>Comparative genomics of Chlamydomonas.</title>
        <authorList>
            <person name="Craig R.J."/>
            <person name="Hasan A.R."/>
            <person name="Ness R.W."/>
            <person name="Keightley P.D."/>
        </authorList>
    </citation>
    <scope>NUCLEOTIDE SEQUENCE</scope>
    <source>
        <strain evidence="1">CCAP 11/173</strain>
    </source>
</reference>
<evidence type="ECO:0000313" key="2">
    <source>
        <dbReference type="Proteomes" id="UP000613740"/>
    </source>
</evidence>
<dbReference type="PANTHER" id="PTHR14611">
    <property type="entry name" value="TECTONIC FAMILY MEMBER"/>
    <property type="match status" value="1"/>
</dbReference>
<dbReference type="InterPro" id="IPR040354">
    <property type="entry name" value="TCTN1-3"/>
</dbReference>
<dbReference type="AlphaFoldDB" id="A0A835WJ35"/>
<dbReference type="Proteomes" id="UP000613740">
    <property type="component" value="Unassembled WGS sequence"/>
</dbReference>
<sequence>MCPAGLTTLFTDQGTCLPQGNEQQTLKFCVPSGYVQTVNLPSSSDFFVIQQQAADVKFFSQLLCIVDDSNPNLGANYPDPPAGPVGDNQELAQCPAAVSPPTKSTDYRYRSTVYLQYGGSLSSLSNGTAGLQPLTIPFPAFTGLCNDETAVGFLIDTPTGSKDYYSTCQRDLSALDLSSACSSAGAGGLLTPQYYSNMRFITGRGTGFAAQAPVTVSIKYLNPATGNLTSVNNTVSTYNATTGLCTNVVADLNITMYYSLSDPDATEAPGYIDAMELTFVVTDVLRARSPLLQNVRVSWMETQVPQPIEVIVSGNPGYVTGFPLLAGVLASTVDPVTGSTKEAISQLIEGMPIPVPGHAGVCEPTSIGNVAYGANITSTCSIALTANQLRDFCSSEANNPAKYVQMVVSSIYQSIIDNKLYVGEWGDADFTNINQWLKVSVSGYPFGNLGYTAADNACTGVIVGWDLQVVTGVAFASNNLQQKVLYANLCFKTGVWDFPEFLPANASRRFYLDFSTSFIRLPQQSEEVTKPAPPLVVPLPADIFYPFVVTDGAAAGSRPAAWGVLMAAAAVLALLQLLQQQQHAPA</sequence>
<dbReference type="EMBL" id="JAEHOD010000018">
    <property type="protein sequence ID" value="KAG2448361.1"/>
    <property type="molecule type" value="Genomic_DNA"/>
</dbReference>
<keyword evidence="2" id="KW-1185">Reference proteome</keyword>
<name>A0A835WJ35_9CHLO</name>
<protein>
    <recommendedName>
        <fullName evidence="3">Tectonic domain-containing protein</fullName>
    </recommendedName>
</protein>
<dbReference type="OrthoDB" id="2104337at2759"/>
<comment type="caution">
    <text evidence="1">The sequence shown here is derived from an EMBL/GenBank/DDBJ whole genome shotgun (WGS) entry which is preliminary data.</text>
</comment>